<evidence type="ECO:0000313" key="1">
    <source>
        <dbReference type="EMBL" id="MBX40308.1"/>
    </source>
</evidence>
<dbReference type="AlphaFoldDB" id="A0A2P2NCX0"/>
<reference evidence="1" key="1">
    <citation type="submission" date="2018-02" db="EMBL/GenBank/DDBJ databases">
        <title>Rhizophora mucronata_Transcriptome.</title>
        <authorList>
            <person name="Meera S.P."/>
            <person name="Sreeshan A."/>
            <person name="Augustine A."/>
        </authorList>
    </citation>
    <scope>NUCLEOTIDE SEQUENCE</scope>
    <source>
        <tissue evidence="1">Leaf</tissue>
    </source>
</reference>
<accession>A0A2P2NCX0</accession>
<organism evidence="1">
    <name type="scientific">Rhizophora mucronata</name>
    <name type="common">Asiatic mangrove</name>
    <dbReference type="NCBI Taxonomy" id="61149"/>
    <lineage>
        <taxon>Eukaryota</taxon>
        <taxon>Viridiplantae</taxon>
        <taxon>Streptophyta</taxon>
        <taxon>Embryophyta</taxon>
        <taxon>Tracheophyta</taxon>
        <taxon>Spermatophyta</taxon>
        <taxon>Magnoliopsida</taxon>
        <taxon>eudicotyledons</taxon>
        <taxon>Gunneridae</taxon>
        <taxon>Pentapetalae</taxon>
        <taxon>rosids</taxon>
        <taxon>fabids</taxon>
        <taxon>Malpighiales</taxon>
        <taxon>Rhizophoraceae</taxon>
        <taxon>Rhizophora</taxon>
    </lineage>
</organism>
<protein>
    <submittedName>
        <fullName evidence="1">Uncharacterized protein</fullName>
    </submittedName>
</protein>
<sequence length="29" mass="3064">MSFGRLNVPLQSQDNALLISLPLFACGGT</sequence>
<dbReference type="EMBL" id="GGEC01059824">
    <property type="protein sequence ID" value="MBX40308.1"/>
    <property type="molecule type" value="Transcribed_RNA"/>
</dbReference>
<proteinExistence type="predicted"/>
<name>A0A2P2NCX0_RHIMU</name>